<accession>J9CN20</accession>
<gene>
    <name evidence="1" type="ORF">EVA_10376</name>
</gene>
<dbReference type="SUPFAM" id="SSF48576">
    <property type="entry name" value="Terpenoid synthases"/>
    <property type="match status" value="1"/>
</dbReference>
<reference evidence="1" key="1">
    <citation type="journal article" date="2012" name="PLoS ONE">
        <title>Gene sets for utilization of primary and secondary nutrition supplies in the distal gut of endangered iberian lynx.</title>
        <authorList>
            <person name="Alcaide M."/>
            <person name="Messina E."/>
            <person name="Richter M."/>
            <person name="Bargiela R."/>
            <person name="Peplies J."/>
            <person name="Huws S.A."/>
            <person name="Newbold C.J."/>
            <person name="Golyshin P.N."/>
            <person name="Simon M.A."/>
            <person name="Lopez G."/>
            <person name="Yakimov M.M."/>
            <person name="Ferrer M."/>
        </authorList>
    </citation>
    <scope>NUCLEOTIDE SEQUENCE</scope>
</reference>
<sequence>MRTLEEYIDLAEQAMTTIAYPSEPNGLYEPIAYGLSNGGKRLRPAILLAACEAVGKDCT</sequence>
<dbReference type="Gene3D" id="1.10.600.10">
    <property type="entry name" value="Farnesyl Diphosphate Synthase"/>
    <property type="match status" value="1"/>
</dbReference>
<dbReference type="AlphaFoldDB" id="J9CN20"/>
<dbReference type="EMBL" id="AMCI01002927">
    <property type="protein sequence ID" value="EJX01516.1"/>
    <property type="molecule type" value="Genomic_DNA"/>
</dbReference>
<proteinExistence type="predicted"/>
<name>J9CN20_9ZZZZ</name>
<feature type="non-terminal residue" evidence="1">
    <location>
        <position position="59"/>
    </location>
</feature>
<evidence type="ECO:0000313" key="1">
    <source>
        <dbReference type="EMBL" id="EJX01516.1"/>
    </source>
</evidence>
<protein>
    <submittedName>
        <fullName evidence="1">Polyprenyl synthetase</fullName>
    </submittedName>
</protein>
<comment type="caution">
    <text evidence="1">The sequence shown here is derived from an EMBL/GenBank/DDBJ whole genome shotgun (WGS) entry which is preliminary data.</text>
</comment>
<organism evidence="1">
    <name type="scientific">gut metagenome</name>
    <dbReference type="NCBI Taxonomy" id="749906"/>
    <lineage>
        <taxon>unclassified sequences</taxon>
        <taxon>metagenomes</taxon>
        <taxon>organismal metagenomes</taxon>
    </lineage>
</organism>
<dbReference type="InterPro" id="IPR008949">
    <property type="entry name" value="Isoprenoid_synthase_dom_sf"/>
</dbReference>